<evidence type="ECO:0000313" key="2">
    <source>
        <dbReference type="EMBL" id="EDX73735.1"/>
    </source>
</evidence>
<dbReference type="STRING" id="118168.MC7420_6783"/>
<organism evidence="2 3">
    <name type="scientific">Coleofasciculus chthonoplastes PCC 7420</name>
    <dbReference type="NCBI Taxonomy" id="118168"/>
    <lineage>
        <taxon>Bacteria</taxon>
        <taxon>Bacillati</taxon>
        <taxon>Cyanobacteriota</taxon>
        <taxon>Cyanophyceae</taxon>
        <taxon>Coleofasciculales</taxon>
        <taxon>Coleofasciculaceae</taxon>
        <taxon>Coleofasciculus</taxon>
    </lineage>
</organism>
<evidence type="ECO:0000259" key="1">
    <source>
        <dbReference type="Pfam" id="PF20546"/>
    </source>
</evidence>
<dbReference type="InterPro" id="IPR046648">
    <property type="entry name" value="DUF6760"/>
</dbReference>
<accession>B4VW98</accession>
<dbReference type="EMBL" id="DS989856">
    <property type="protein sequence ID" value="EDX73735.1"/>
    <property type="molecule type" value="Genomic_DNA"/>
</dbReference>
<sequence>MDRLYQEVALIAFYFHWSLDDILNLEHEERLRWVGEIRRFTKKG</sequence>
<reference evidence="2 3" key="1">
    <citation type="submission" date="2008-07" db="EMBL/GenBank/DDBJ databases">
        <authorList>
            <person name="Tandeau de Marsac N."/>
            <person name="Ferriera S."/>
            <person name="Johnson J."/>
            <person name="Kravitz S."/>
            <person name="Beeson K."/>
            <person name="Sutton G."/>
            <person name="Rogers Y.-H."/>
            <person name="Friedman R."/>
            <person name="Frazier M."/>
            <person name="Venter J.C."/>
        </authorList>
    </citation>
    <scope>NUCLEOTIDE SEQUENCE [LARGE SCALE GENOMIC DNA]</scope>
    <source>
        <strain evidence="2 3">PCC 7420</strain>
    </source>
</reference>
<dbReference type="HOGENOM" id="CLU_201963_0_0_3"/>
<dbReference type="RefSeq" id="WP_006102982.1">
    <property type="nucleotide sequence ID" value="NZ_DS989856.1"/>
</dbReference>
<evidence type="ECO:0000313" key="3">
    <source>
        <dbReference type="Proteomes" id="UP000003835"/>
    </source>
</evidence>
<feature type="domain" description="DUF6760" evidence="1">
    <location>
        <begin position="2"/>
        <end position="40"/>
    </location>
</feature>
<dbReference type="Proteomes" id="UP000003835">
    <property type="component" value="Unassembled WGS sequence"/>
</dbReference>
<proteinExistence type="predicted"/>
<name>B4VW98_9CYAN</name>
<protein>
    <recommendedName>
        <fullName evidence="1">DUF6760 domain-containing protein</fullName>
    </recommendedName>
</protein>
<dbReference type="Pfam" id="PF20546">
    <property type="entry name" value="DUF6760"/>
    <property type="match status" value="1"/>
</dbReference>
<gene>
    <name evidence="2" type="ORF">MC7420_6783</name>
</gene>
<keyword evidence="3" id="KW-1185">Reference proteome</keyword>
<dbReference type="AlphaFoldDB" id="B4VW98"/>